<dbReference type="Proteomes" id="UP000291116">
    <property type="component" value="Unassembled WGS sequence"/>
</dbReference>
<reference evidence="3 4" key="1">
    <citation type="submission" date="2019-01" db="EMBL/GenBank/DDBJ databases">
        <authorList>
            <person name="Ferrante I. M."/>
        </authorList>
    </citation>
    <scope>NUCLEOTIDE SEQUENCE [LARGE SCALE GENOMIC DNA]</scope>
    <source>
        <strain evidence="3 4">B856</strain>
    </source>
</reference>
<dbReference type="SUPFAM" id="SSF56059">
    <property type="entry name" value="Glutathione synthetase ATP-binding domain-like"/>
    <property type="match status" value="1"/>
</dbReference>
<dbReference type="GO" id="GO:0005524">
    <property type="term" value="F:ATP binding"/>
    <property type="evidence" value="ECO:0007669"/>
    <property type="project" value="UniProtKB-UniRule"/>
</dbReference>
<accession>A0A448ZS40</accession>
<gene>
    <name evidence="3" type="ORF">PSNMU_V1.4_AUG-EV-PASAV3_0120100</name>
</gene>
<sequence>MDIEKQFSDLLQSVESLKADSVNEIRKLRVENEKLKEQLKVFSGGRKQKRMTTANAGFAEWAQADFVRMAKNTDALHGMDNVEVADGEDGMVLTDSVAFDPEKSSYASGYDYKYLSAKEVLITLHDVGDNNVNIDAGPGMWANYILSKERNSTLKCVDKAKLLKEGKYYHVKSIREGLDIDTLVAYCKERNIKAICPTSVSDEIYLATHNKVLRGQGIYPFCCEDPQSYKTLDHKWLSYLFCEENGIPQAKTLPLRVDTVDACRELVAETCAAGKPVFVKECFDTCAGDGVIKVDKIEEYDDAVERITKGRGPQPADTSGIDQHIIVQAGHPGRIACCHNVFYKGNLVSLYITKENMKIMDKLGELRWDMTIGTWSTKTDDLSTSLKLELDDPCDRLIRDQAITIMKKVGKALNYTGMCEVEFICEHSPDAILNVLEFNPRFSGACHSFVGAGMVQDYMHVIGLMVNTNDDTDKVIAEKAGTFHARSDTHLPKSNFRDYNTLKFYMPQLATIAKLGKI</sequence>
<dbReference type="AlphaFoldDB" id="A0A448ZS40"/>
<proteinExistence type="predicted"/>
<organism evidence="3 4">
    <name type="scientific">Pseudo-nitzschia multistriata</name>
    <dbReference type="NCBI Taxonomy" id="183589"/>
    <lineage>
        <taxon>Eukaryota</taxon>
        <taxon>Sar</taxon>
        <taxon>Stramenopiles</taxon>
        <taxon>Ochrophyta</taxon>
        <taxon>Bacillariophyta</taxon>
        <taxon>Bacillariophyceae</taxon>
        <taxon>Bacillariophycidae</taxon>
        <taxon>Bacillariales</taxon>
        <taxon>Bacillariaceae</taxon>
        <taxon>Pseudo-nitzschia</taxon>
    </lineage>
</organism>
<keyword evidence="1" id="KW-0547">Nucleotide-binding</keyword>
<protein>
    <recommendedName>
        <fullName evidence="2">ATP-grasp domain-containing protein</fullName>
    </recommendedName>
</protein>
<evidence type="ECO:0000256" key="1">
    <source>
        <dbReference type="PROSITE-ProRule" id="PRU00409"/>
    </source>
</evidence>
<dbReference type="Gene3D" id="3.30.470.20">
    <property type="entry name" value="ATP-grasp fold, B domain"/>
    <property type="match status" value="1"/>
</dbReference>
<dbReference type="OrthoDB" id="223552at2759"/>
<dbReference type="EMBL" id="CAACVS010000674">
    <property type="protein sequence ID" value="VEU44870.1"/>
    <property type="molecule type" value="Genomic_DNA"/>
</dbReference>
<dbReference type="PROSITE" id="PS50975">
    <property type="entry name" value="ATP_GRASP"/>
    <property type="match status" value="1"/>
</dbReference>
<keyword evidence="4" id="KW-1185">Reference proteome</keyword>
<name>A0A448ZS40_9STRA</name>
<dbReference type="InterPro" id="IPR011761">
    <property type="entry name" value="ATP-grasp"/>
</dbReference>
<evidence type="ECO:0000259" key="2">
    <source>
        <dbReference type="PROSITE" id="PS50975"/>
    </source>
</evidence>
<keyword evidence="1" id="KW-0067">ATP-binding</keyword>
<dbReference type="GO" id="GO:0046872">
    <property type="term" value="F:metal ion binding"/>
    <property type="evidence" value="ECO:0007669"/>
    <property type="project" value="InterPro"/>
</dbReference>
<evidence type="ECO:0000313" key="4">
    <source>
        <dbReference type="Proteomes" id="UP000291116"/>
    </source>
</evidence>
<feature type="domain" description="ATP-grasp" evidence="2">
    <location>
        <begin position="239"/>
        <end position="467"/>
    </location>
</feature>
<evidence type="ECO:0000313" key="3">
    <source>
        <dbReference type="EMBL" id="VEU44870.1"/>
    </source>
</evidence>